<evidence type="ECO:0000313" key="3">
    <source>
        <dbReference type="Proteomes" id="UP000823941"/>
    </source>
</evidence>
<reference evidence="2 3" key="1">
    <citation type="submission" date="2021-06" db="EMBL/GenBank/DDBJ databases">
        <title>A haploid diamondback moth (Plutella xylostella L.) genome assembly resolves 31 chromosomes and identifies a diamide resistance mutation.</title>
        <authorList>
            <person name="Ward C.M."/>
            <person name="Perry K.D."/>
            <person name="Baker G."/>
            <person name="Powis K."/>
            <person name="Heckel D.G."/>
            <person name="Baxter S.W."/>
        </authorList>
    </citation>
    <scope>NUCLEOTIDE SEQUENCE [LARGE SCALE GENOMIC DNA]</scope>
    <source>
        <strain evidence="2 3">LV</strain>
        <tissue evidence="2">Single pupa</tissue>
    </source>
</reference>
<feature type="region of interest" description="Disordered" evidence="1">
    <location>
        <begin position="1"/>
        <end position="51"/>
    </location>
</feature>
<sequence>MLKLKRGGTGRAAVTAPQSQLAREPPPRRSENPAPRPRTSRHGQIEIKYAL</sequence>
<evidence type="ECO:0000313" key="2">
    <source>
        <dbReference type="EMBL" id="KAG7305303.1"/>
    </source>
</evidence>
<evidence type="ECO:0000256" key="1">
    <source>
        <dbReference type="SAM" id="MobiDB-lite"/>
    </source>
</evidence>
<gene>
    <name evidence="2" type="ORF">JYU34_009354</name>
</gene>
<name>A0ABQ7QMR3_PLUXY</name>
<dbReference type="Proteomes" id="UP000823941">
    <property type="component" value="Chromosome 13"/>
</dbReference>
<dbReference type="EMBL" id="JAHIBW010000013">
    <property type="protein sequence ID" value="KAG7305303.1"/>
    <property type="molecule type" value="Genomic_DNA"/>
</dbReference>
<comment type="caution">
    <text evidence="2">The sequence shown here is derived from an EMBL/GenBank/DDBJ whole genome shotgun (WGS) entry which is preliminary data.</text>
</comment>
<protein>
    <submittedName>
        <fullName evidence="2">Uncharacterized protein</fullName>
    </submittedName>
</protein>
<organism evidence="2 3">
    <name type="scientific">Plutella xylostella</name>
    <name type="common">Diamondback moth</name>
    <name type="synonym">Plutella maculipennis</name>
    <dbReference type="NCBI Taxonomy" id="51655"/>
    <lineage>
        <taxon>Eukaryota</taxon>
        <taxon>Metazoa</taxon>
        <taxon>Ecdysozoa</taxon>
        <taxon>Arthropoda</taxon>
        <taxon>Hexapoda</taxon>
        <taxon>Insecta</taxon>
        <taxon>Pterygota</taxon>
        <taxon>Neoptera</taxon>
        <taxon>Endopterygota</taxon>
        <taxon>Lepidoptera</taxon>
        <taxon>Glossata</taxon>
        <taxon>Ditrysia</taxon>
        <taxon>Yponomeutoidea</taxon>
        <taxon>Plutellidae</taxon>
        <taxon>Plutella</taxon>
    </lineage>
</organism>
<accession>A0ABQ7QMR3</accession>
<proteinExistence type="predicted"/>
<keyword evidence="3" id="KW-1185">Reference proteome</keyword>